<feature type="region of interest" description="Disordered" evidence="1">
    <location>
        <begin position="99"/>
        <end position="118"/>
    </location>
</feature>
<protein>
    <submittedName>
        <fullName evidence="2">Uncharacterized protein</fullName>
    </submittedName>
</protein>
<proteinExistence type="predicted"/>
<evidence type="ECO:0000313" key="2">
    <source>
        <dbReference type="EMBL" id="KAF9945756.1"/>
    </source>
</evidence>
<gene>
    <name evidence="2" type="ORF">BGZ70_003627</name>
</gene>
<comment type="caution">
    <text evidence="2">The sequence shown here is derived from an EMBL/GenBank/DDBJ whole genome shotgun (WGS) entry which is preliminary data.</text>
</comment>
<sequence length="118" mass="13733">MAVRILEDVDMLTVFFQEVSQNVLYRVRGECYCKDFEKFTKGPQYLAAKRAAGNCSGNSEAAMVYFKTVSTCMNDYDISPYDNREIILESQEHAVFENQEIEDYQEQQQQQQKTGCER</sequence>
<organism evidence="2 3">
    <name type="scientific">Mortierella alpina</name>
    <name type="common">Oleaginous fungus</name>
    <name type="synonym">Mortierella renispora</name>
    <dbReference type="NCBI Taxonomy" id="64518"/>
    <lineage>
        <taxon>Eukaryota</taxon>
        <taxon>Fungi</taxon>
        <taxon>Fungi incertae sedis</taxon>
        <taxon>Mucoromycota</taxon>
        <taxon>Mortierellomycotina</taxon>
        <taxon>Mortierellomycetes</taxon>
        <taxon>Mortierellales</taxon>
        <taxon>Mortierellaceae</taxon>
        <taxon>Mortierella</taxon>
    </lineage>
</organism>
<dbReference type="Proteomes" id="UP000738359">
    <property type="component" value="Unassembled WGS sequence"/>
</dbReference>
<accession>A0A9P6IS17</accession>
<dbReference type="AlphaFoldDB" id="A0A9P6IS17"/>
<evidence type="ECO:0000313" key="3">
    <source>
        <dbReference type="Proteomes" id="UP000738359"/>
    </source>
</evidence>
<name>A0A9P6IS17_MORAP</name>
<reference evidence="2" key="1">
    <citation type="journal article" date="2020" name="Fungal Divers.">
        <title>Resolving the Mortierellaceae phylogeny through synthesis of multi-gene phylogenetics and phylogenomics.</title>
        <authorList>
            <person name="Vandepol N."/>
            <person name="Liber J."/>
            <person name="Desiro A."/>
            <person name="Na H."/>
            <person name="Kennedy M."/>
            <person name="Barry K."/>
            <person name="Grigoriev I.V."/>
            <person name="Miller A.N."/>
            <person name="O'Donnell K."/>
            <person name="Stajich J.E."/>
            <person name="Bonito G."/>
        </authorList>
    </citation>
    <scope>NUCLEOTIDE SEQUENCE</scope>
    <source>
        <strain evidence="2">CK1249</strain>
    </source>
</reference>
<keyword evidence="3" id="KW-1185">Reference proteome</keyword>
<dbReference type="EMBL" id="JAAAHY010002009">
    <property type="protein sequence ID" value="KAF9945756.1"/>
    <property type="molecule type" value="Genomic_DNA"/>
</dbReference>
<evidence type="ECO:0000256" key="1">
    <source>
        <dbReference type="SAM" id="MobiDB-lite"/>
    </source>
</evidence>